<dbReference type="EMBL" id="CAKXYP010000015">
    <property type="protein sequence ID" value="CAH9417927.1"/>
    <property type="molecule type" value="Genomic_DNA"/>
</dbReference>
<evidence type="ECO:0000313" key="8">
    <source>
        <dbReference type="Proteomes" id="UP001154015"/>
    </source>
</evidence>
<evidence type="ECO:0000256" key="5">
    <source>
        <dbReference type="ARBA" id="ARBA00022683"/>
    </source>
</evidence>
<proteinExistence type="predicted"/>
<dbReference type="NCBIfam" id="TIGR01003">
    <property type="entry name" value="PTS_HPr_family"/>
    <property type="match status" value="1"/>
</dbReference>
<comment type="caution">
    <text evidence="7">The sequence shown here is derived from an EMBL/GenBank/DDBJ whole genome shotgun (WGS) entry which is preliminary data.</text>
</comment>
<dbReference type="RefSeq" id="WP_030809400.1">
    <property type="nucleotide sequence ID" value="NZ_BMTG01000006.1"/>
</dbReference>
<gene>
    <name evidence="7" type="ORF">SGL43_04975</name>
</gene>
<dbReference type="CDD" id="cd00367">
    <property type="entry name" value="PTS-HPr_like"/>
    <property type="match status" value="1"/>
</dbReference>
<reference evidence="7" key="1">
    <citation type="submission" date="2022-03" db="EMBL/GenBank/DDBJ databases">
        <authorList>
            <person name="Leyn A S."/>
        </authorList>
    </citation>
    <scope>NUCLEOTIDE SEQUENCE</scope>
    <source>
        <strain evidence="7">Streptomyces globisporus 4-3</strain>
    </source>
</reference>
<dbReference type="Pfam" id="PF00381">
    <property type="entry name" value="PTS-HPr"/>
    <property type="match status" value="1"/>
</dbReference>
<dbReference type="SUPFAM" id="SSF55594">
    <property type="entry name" value="HPr-like"/>
    <property type="match status" value="1"/>
</dbReference>
<keyword evidence="4" id="KW-0963">Cytoplasm</keyword>
<dbReference type="PRINTS" id="PR00107">
    <property type="entry name" value="PHOSPHOCPHPR"/>
</dbReference>
<dbReference type="PANTHER" id="PTHR33705:SF2">
    <property type="entry name" value="PHOSPHOCARRIER PROTEIN NPR"/>
    <property type="match status" value="1"/>
</dbReference>
<dbReference type="InterPro" id="IPR035895">
    <property type="entry name" value="HPr-like_sf"/>
</dbReference>
<comment type="function">
    <text evidence="1">General (non sugar-specific) component of the phosphoenolpyruvate-dependent sugar phosphotransferase system (sugar PTS). This major carbohydrate active-transport system catalyzes the phosphorylation of incoming sugar substrates concomitantly with their translocation across the cell membrane. The phosphoryl group from phosphoenolpyruvate (PEP) is transferred to the phosphoryl carrier protein HPr by enzyme I. Phospho-HPr then transfers it to the PTS EIIA domain.</text>
</comment>
<organism evidence="7 8">
    <name type="scientific">Streptomyces globisporus</name>
    <dbReference type="NCBI Taxonomy" id="1908"/>
    <lineage>
        <taxon>Bacteria</taxon>
        <taxon>Bacillati</taxon>
        <taxon>Actinomycetota</taxon>
        <taxon>Actinomycetes</taxon>
        <taxon>Kitasatosporales</taxon>
        <taxon>Streptomycetaceae</taxon>
        <taxon>Streptomyces</taxon>
    </lineage>
</organism>
<dbReference type="Proteomes" id="UP001154015">
    <property type="component" value="Unassembled WGS sequence"/>
</dbReference>
<dbReference type="PROSITE" id="PS00369">
    <property type="entry name" value="PTS_HPR_HIS"/>
    <property type="match status" value="1"/>
</dbReference>
<accession>A0ABM9H2S8</accession>
<evidence type="ECO:0000256" key="3">
    <source>
        <dbReference type="ARBA" id="ARBA00020422"/>
    </source>
</evidence>
<sequence length="90" mass="9321">MHQQTVVIGSRSGLHARPASLFVKAAARQQVKVTIAREGRDPVDARSMLAVLALAAPYGEAVVLSAEGDGAQAAVEELAELLAQDLDTAA</sequence>
<dbReference type="PANTHER" id="PTHR33705">
    <property type="entry name" value="PHOSPHOCARRIER PROTEIN HPR"/>
    <property type="match status" value="1"/>
</dbReference>
<dbReference type="InterPro" id="IPR050399">
    <property type="entry name" value="HPr"/>
</dbReference>
<dbReference type="PROSITE" id="PS51350">
    <property type="entry name" value="PTS_HPR_DOM"/>
    <property type="match status" value="1"/>
</dbReference>
<evidence type="ECO:0000256" key="4">
    <source>
        <dbReference type="ARBA" id="ARBA00022490"/>
    </source>
</evidence>
<dbReference type="InterPro" id="IPR000032">
    <property type="entry name" value="HPr-like"/>
</dbReference>
<feature type="domain" description="HPr" evidence="6">
    <location>
        <begin position="1"/>
        <end position="89"/>
    </location>
</feature>
<evidence type="ECO:0000256" key="2">
    <source>
        <dbReference type="ARBA" id="ARBA00004496"/>
    </source>
</evidence>
<name>A0ABM9H2S8_STRGL</name>
<comment type="subcellular location">
    <subcellularLocation>
        <location evidence="2">Cytoplasm</location>
    </subcellularLocation>
</comment>
<keyword evidence="8" id="KW-1185">Reference proteome</keyword>
<evidence type="ECO:0000313" key="7">
    <source>
        <dbReference type="EMBL" id="CAH9417927.1"/>
    </source>
</evidence>
<dbReference type="Gene3D" id="3.30.1340.10">
    <property type="entry name" value="HPr-like"/>
    <property type="match status" value="1"/>
</dbReference>
<keyword evidence="5" id="KW-0598">Phosphotransferase system</keyword>
<dbReference type="InterPro" id="IPR001020">
    <property type="entry name" value="PTS_HPr_His_P_site"/>
</dbReference>
<evidence type="ECO:0000256" key="1">
    <source>
        <dbReference type="ARBA" id="ARBA00003681"/>
    </source>
</evidence>
<protein>
    <recommendedName>
        <fullName evidence="3">Phosphocarrier protein HPr</fullName>
    </recommendedName>
</protein>
<evidence type="ECO:0000259" key="6">
    <source>
        <dbReference type="PROSITE" id="PS51350"/>
    </source>
</evidence>